<dbReference type="GO" id="GO:0009306">
    <property type="term" value="P:protein secretion"/>
    <property type="evidence" value="ECO:0007669"/>
    <property type="project" value="UniProtKB-UniRule"/>
</dbReference>
<dbReference type="GO" id="GO:0065002">
    <property type="term" value="P:intracellular protein transmembrane transport"/>
    <property type="evidence" value="ECO:0007669"/>
    <property type="project" value="TreeGrafter"/>
</dbReference>
<reference evidence="11" key="1">
    <citation type="submission" date="2020-10" db="EMBL/GenBank/DDBJ databases">
        <authorList>
            <person name="Gilroy R."/>
        </authorList>
    </citation>
    <scope>NUCLEOTIDE SEQUENCE</scope>
    <source>
        <strain evidence="11">CHK184-25365</strain>
    </source>
</reference>
<feature type="transmembrane region" description="Helical" evidence="10">
    <location>
        <begin position="6"/>
        <end position="25"/>
    </location>
</feature>
<comment type="similarity">
    <text evidence="2 10">Belongs to the SecG family.</text>
</comment>
<dbReference type="GO" id="GO:0005886">
    <property type="term" value="C:plasma membrane"/>
    <property type="evidence" value="ECO:0007669"/>
    <property type="project" value="UniProtKB-SubCell"/>
</dbReference>
<dbReference type="PANTHER" id="PTHR34182">
    <property type="entry name" value="PROTEIN-EXPORT MEMBRANE PROTEIN SECG"/>
    <property type="match status" value="1"/>
</dbReference>
<gene>
    <name evidence="11" type="primary">secG</name>
    <name evidence="11" type="ORF">IAB36_03470</name>
</gene>
<comment type="function">
    <text evidence="10">Involved in protein export. Participates in an early event of protein translocation.</text>
</comment>
<dbReference type="NCBIfam" id="TIGR00810">
    <property type="entry name" value="secG"/>
    <property type="match status" value="1"/>
</dbReference>
<name>A0A9D1AKL6_9FIRM</name>
<evidence type="ECO:0000313" key="11">
    <source>
        <dbReference type="EMBL" id="HIR40869.1"/>
    </source>
</evidence>
<keyword evidence="7 10" id="KW-1133">Transmembrane helix</keyword>
<accession>A0A9D1AKL6</accession>
<dbReference type="Proteomes" id="UP000886749">
    <property type="component" value="Unassembled WGS sequence"/>
</dbReference>
<protein>
    <recommendedName>
        <fullName evidence="10">Protein-export membrane protein SecG</fullName>
    </recommendedName>
</protein>
<keyword evidence="5 10" id="KW-0812">Transmembrane</keyword>
<dbReference type="AlphaFoldDB" id="A0A9D1AKL6"/>
<dbReference type="PANTHER" id="PTHR34182:SF1">
    <property type="entry name" value="PROTEIN-EXPORT MEMBRANE PROTEIN SECG"/>
    <property type="match status" value="1"/>
</dbReference>
<keyword evidence="4 10" id="KW-1003">Cell membrane</keyword>
<proteinExistence type="inferred from homology"/>
<keyword evidence="6 10" id="KW-0653">Protein transport</keyword>
<comment type="subcellular location">
    <subcellularLocation>
        <location evidence="1 10">Cell membrane</location>
        <topology evidence="1 10">Multi-pass membrane protein</topology>
    </subcellularLocation>
</comment>
<comment type="caution">
    <text evidence="11">The sequence shown here is derived from an EMBL/GenBank/DDBJ whole genome shotgun (WGS) entry which is preliminary data.</text>
</comment>
<dbReference type="PRINTS" id="PR01651">
    <property type="entry name" value="SECGEXPORT"/>
</dbReference>
<dbReference type="EMBL" id="DVGY01000079">
    <property type="protein sequence ID" value="HIR40869.1"/>
    <property type="molecule type" value="Genomic_DNA"/>
</dbReference>
<dbReference type="GO" id="GO:0015450">
    <property type="term" value="F:protein-transporting ATPase activity"/>
    <property type="evidence" value="ECO:0007669"/>
    <property type="project" value="UniProtKB-UniRule"/>
</dbReference>
<evidence type="ECO:0000256" key="9">
    <source>
        <dbReference type="ARBA" id="ARBA00023136"/>
    </source>
</evidence>
<dbReference type="Pfam" id="PF03840">
    <property type="entry name" value="SecG"/>
    <property type="match status" value="1"/>
</dbReference>
<reference evidence="11" key="2">
    <citation type="journal article" date="2021" name="PeerJ">
        <title>Extensive microbial diversity within the chicken gut microbiome revealed by metagenomics and culture.</title>
        <authorList>
            <person name="Gilroy R."/>
            <person name="Ravi A."/>
            <person name="Getino M."/>
            <person name="Pursley I."/>
            <person name="Horton D.L."/>
            <person name="Alikhan N.F."/>
            <person name="Baker D."/>
            <person name="Gharbi K."/>
            <person name="Hall N."/>
            <person name="Watson M."/>
            <person name="Adriaenssens E.M."/>
            <person name="Foster-Nyarko E."/>
            <person name="Jarju S."/>
            <person name="Secka A."/>
            <person name="Antonio M."/>
            <person name="Oren A."/>
            <person name="Chaudhuri R.R."/>
            <person name="La Ragione R."/>
            <person name="Hildebrand F."/>
            <person name="Pallen M.J."/>
        </authorList>
    </citation>
    <scope>NUCLEOTIDE SEQUENCE</scope>
    <source>
        <strain evidence="11">CHK184-25365</strain>
    </source>
</reference>
<keyword evidence="9 10" id="KW-0472">Membrane</keyword>
<sequence>MSVIEIISGILLLVSCVVIIFTIMLQESKQANGLNALDGGASETYVSRYGAKTKEKFYAKLTKILAVIFFVVSLIVDLVIKFF</sequence>
<evidence type="ECO:0000256" key="5">
    <source>
        <dbReference type="ARBA" id="ARBA00022692"/>
    </source>
</evidence>
<dbReference type="GO" id="GO:0043952">
    <property type="term" value="P:protein transport by the Sec complex"/>
    <property type="evidence" value="ECO:0007669"/>
    <property type="project" value="TreeGrafter"/>
</dbReference>
<evidence type="ECO:0000256" key="6">
    <source>
        <dbReference type="ARBA" id="ARBA00022927"/>
    </source>
</evidence>
<feature type="transmembrane region" description="Helical" evidence="10">
    <location>
        <begin position="61"/>
        <end position="80"/>
    </location>
</feature>
<evidence type="ECO:0000256" key="1">
    <source>
        <dbReference type="ARBA" id="ARBA00004651"/>
    </source>
</evidence>
<evidence type="ECO:0000256" key="8">
    <source>
        <dbReference type="ARBA" id="ARBA00023010"/>
    </source>
</evidence>
<keyword evidence="8 10" id="KW-0811">Translocation</keyword>
<organism evidence="11 12">
    <name type="scientific">Candidatus Egerieicola pullicola</name>
    <dbReference type="NCBI Taxonomy" id="2840775"/>
    <lineage>
        <taxon>Bacteria</taxon>
        <taxon>Bacillati</taxon>
        <taxon>Bacillota</taxon>
        <taxon>Clostridia</taxon>
        <taxon>Eubacteriales</taxon>
        <taxon>Oscillospiraceae</taxon>
        <taxon>Oscillospiraceae incertae sedis</taxon>
        <taxon>Candidatus Egerieicola</taxon>
    </lineage>
</organism>
<evidence type="ECO:0000256" key="3">
    <source>
        <dbReference type="ARBA" id="ARBA00022448"/>
    </source>
</evidence>
<evidence type="ECO:0000256" key="4">
    <source>
        <dbReference type="ARBA" id="ARBA00022475"/>
    </source>
</evidence>
<evidence type="ECO:0000256" key="7">
    <source>
        <dbReference type="ARBA" id="ARBA00022989"/>
    </source>
</evidence>
<evidence type="ECO:0000313" key="12">
    <source>
        <dbReference type="Proteomes" id="UP000886749"/>
    </source>
</evidence>
<evidence type="ECO:0000256" key="2">
    <source>
        <dbReference type="ARBA" id="ARBA00008445"/>
    </source>
</evidence>
<evidence type="ECO:0000256" key="10">
    <source>
        <dbReference type="RuleBase" id="RU365087"/>
    </source>
</evidence>
<dbReference type="InterPro" id="IPR004692">
    <property type="entry name" value="SecG"/>
</dbReference>
<keyword evidence="3 10" id="KW-0813">Transport</keyword>